<dbReference type="AlphaFoldDB" id="A0A9P7RIL6"/>
<proteinExistence type="predicted"/>
<protein>
    <submittedName>
        <fullName evidence="2">Uncharacterized protein</fullName>
    </submittedName>
</protein>
<accession>A0A9P7RIL6</accession>
<evidence type="ECO:0000313" key="3">
    <source>
        <dbReference type="Proteomes" id="UP000699042"/>
    </source>
</evidence>
<evidence type="ECO:0000256" key="1">
    <source>
        <dbReference type="SAM" id="MobiDB-lite"/>
    </source>
</evidence>
<feature type="region of interest" description="Disordered" evidence="1">
    <location>
        <begin position="1"/>
        <end position="20"/>
    </location>
</feature>
<comment type="caution">
    <text evidence="2">The sequence shown here is derived from an EMBL/GenBank/DDBJ whole genome shotgun (WGS) entry which is preliminary data.</text>
</comment>
<reference evidence="2" key="1">
    <citation type="submission" date="2021-05" db="EMBL/GenBank/DDBJ databases">
        <title>Comparative genomics of three Colletotrichum scovillei strains and genetic complementation revealed genes involved fungal growth and virulence on chili pepper.</title>
        <authorList>
            <person name="Hsieh D.-K."/>
            <person name="Chuang S.-C."/>
            <person name="Chen C.-Y."/>
            <person name="Chao Y.-T."/>
            <person name="Lu M.-Y.J."/>
            <person name="Lee M.-H."/>
            <person name="Shih M.-C."/>
        </authorList>
    </citation>
    <scope>NUCLEOTIDE SEQUENCE</scope>
    <source>
        <strain evidence="2">Coll-153</strain>
    </source>
</reference>
<organism evidence="2 3">
    <name type="scientific">Colletotrichum scovillei</name>
    <dbReference type="NCBI Taxonomy" id="1209932"/>
    <lineage>
        <taxon>Eukaryota</taxon>
        <taxon>Fungi</taxon>
        <taxon>Dikarya</taxon>
        <taxon>Ascomycota</taxon>
        <taxon>Pezizomycotina</taxon>
        <taxon>Sordariomycetes</taxon>
        <taxon>Hypocreomycetidae</taxon>
        <taxon>Glomerellales</taxon>
        <taxon>Glomerellaceae</taxon>
        <taxon>Colletotrichum</taxon>
        <taxon>Colletotrichum acutatum species complex</taxon>
    </lineage>
</organism>
<evidence type="ECO:0000313" key="2">
    <source>
        <dbReference type="EMBL" id="KAG7057853.1"/>
    </source>
</evidence>
<sequence>MEGAENLGETIGGGNRTHTLSQKPLFSLPFLINIPHLPPSAYRTHVEQSTQQRQNHKYRG</sequence>
<dbReference type="EMBL" id="JAESDN010000001">
    <property type="protein sequence ID" value="KAG7057853.1"/>
    <property type="molecule type" value="Genomic_DNA"/>
</dbReference>
<dbReference type="Proteomes" id="UP000699042">
    <property type="component" value="Unassembled WGS sequence"/>
</dbReference>
<name>A0A9P7RIL6_9PEZI</name>
<keyword evidence="3" id="KW-1185">Reference proteome</keyword>
<gene>
    <name evidence="2" type="ORF">JMJ77_005235</name>
</gene>